<organism evidence="2 3">
    <name type="scientific">Tetrapyrgos nigripes</name>
    <dbReference type="NCBI Taxonomy" id="182062"/>
    <lineage>
        <taxon>Eukaryota</taxon>
        <taxon>Fungi</taxon>
        <taxon>Dikarya</taxon>
        <taxon>Basidiomycota</taxon>
        <taxon>Agaricomycotina</taxon>
        <taxon>Agaricomycetes</taxon>
        <taxon>Agaricomycetidae</taxon>
        <taxon>Agaricales</taxon>
        <taxon>Marasmiineae</taxon>
        <taxon>Marasmiaceae</taxon>
        <taxon>Tetrapyrgos</taxon>
    </lineage>
</organism>
<comment type="caution">
    <text evidence="2">The sequence shown here is derived from an EMBL/GenBank/DDBJ whole genome shotgun (WGS) entry which is preliminary data.</text>
</comment>
<evidence type="ECO:0000256" key="1">
    <source>
        <dbReference type="SAM" id="MobiDB-lite"/>
    </source>
</evidence>
<dbReference type="AlphaFoldDB" id="A0A8H5G575"/>
<accession>A0A8H5G575</accession>
<proteinExistence type="predicted"/>
<name>A0A8H5G575_9AGAR</name>
<reference evidence="2 3" key="1">
    <citation type="journal article" date="2020" name="ISME J.">
        <title>Uncovering the hidden diversity of litter-decomposition mechanisms in mushroom-forming fungi.</title>
        <authorList>
            <person name="Floudas D."/>
            <person name="Bentzer J."/>
            <person name="Ahren D."/>
            <person name="Johansson T."/>
            <person name="Persson P."/>
            <person name="Tunlid A."/>
        </authorList>
    </citation>
    <scope>NUCLEOTIDE SEQUENCE [LARGE SCALE GENOMIC DNA]</scope>
    <source>
        <strain evidence="2 3">CBS 291.85</strain>
    </source>
</reference>
<dbReference type="Proteomes" id="UP000559256">
    <property type="component" value="Unassembled WGS sequence"/>
</dbReference>
<gene>
    <name evidence="2" type="ORF">D9758_007761</name>
</gene>
<keyword evidence="3" id="KW-1185">Reference proteome</keyword>
<evidence type="ECO:0000313" key="2">
    <source>
        <dbReference type="EMBL" id="KAF5358632.1"/>
    </source>
</evidence>
<evidence type="ECO:0000313" key="3">
    <source>
        <dbReference type="Proteomes" id="UP000559256"/>
    </source>
</evidence>
<sequence>MHHPLRCLTLRPAPTTDSPRPTSRAVAFFLSLSDETGTLTLGVSVLRVLDNEMQSHIGNGSGTGRLRMKGTSRLILRLVLITHRTNAKSDPRIYPWLRRIRGLKGWCTMWREKGNDSVYVFLVLVLALALALRNRYRLVGPLDAGR</sequence>
<protein>
    <submittedName>
        <fullName evidence="2">Uncharacterized protein</fullName>
    </submittedName>
</protein>
<dbReference type="EMBL" id="JAACJM010000049">
    <property type="protein sequence ID" value="KAF5358632.1"/>
    <property type="molecule type" value="Genomic_DNA"/>
</dbReference>
<feature type="region of interest" description="Disordered" evidence="1">
    <location>
        <begin position="1"/>
        <end position="21"/>
    </location>
</feature>